<protein>
    <submittedName>
        <fullName evidence="2">Uncharacterized protein</fullName>
    </submittedName>
</protein>
<feature type="compositionally biased region" description="Basic and acidic residues" evidence="1">
    <location>
        <begin position="1"/>
        <end position="11"/>
    </location>
</feature>
<name>A0A5B7KC52_PORTR</name>
<organism evidence="2 3">
    <name type="scientific">Portunus trituberculatus</name>
    <name type="common">Swimming crab</name>
    <name type="synonym">Neptunus trituberculatus</name>
    <dbReference type="NCBI Taxonomy" id="210409"/>
    <lineage>
        <taxon>Eukaryota</taxon>
        <taxon>Metazoa</taxon>
        <taxon>Ecdysozoa</taxon>
        <taxon>Arthropoda</taxon>
        <taxon>Crustacea</taxon>
        <taxon>Multicrustacea</taxon>
        <taxon>Malacostraca</taxon>
        <taxon>Eumalacostraca</taxon>
        <taxon>Eucarida</taxon>
        <taxon>Decapoda</taxon>
        <taxon>Pleocyemata</taxon>
        <taxon>Brachyura</taxon>
        <taxon>Eubrachyura</taxon>
        <taxon>Portunoidea</taxon>
        <taxon>Portunidae</taxon>
        <taxon>Portuninae</taxon>
        <taxon>Portunus</taxon>
    </lineage>
</organism>
<dbReference type="AlphaFoldDB" id="A0A5B7KC52"/>
<comment type="caution">
    <text evidence="2">The sequence shown here is derived from an EMBL/GenBank/DDBJ whole genome shotgun (WGS) entry which is preliminary data.</text>
</comment>
<evidence type="ECO:0000256" key="1">
    <source>
        <dbReference type="SAM" id="MobiDB-lite"/>
    </source>
</evidence>
<sequence>MPADVRKHENTRTVGSAKPITQSRMPSIEIAHVHRAPYRKVEEEQQAEDEQGQSIHYTGRGAQKTVSHRAVDLSHETIPYHMTIGDISRKGRSLRRRIGLVRKSLL</sequence>
<dbReference type="EMBL" id="VSRR010142309">
    <property type="protein sequence ID" value="MPD04700.1"/>
    <property type="molecule type" value="Genomic_DNA"/>
</dbReference>
<proteinExistence type="predicted"/>
<evidence type="ECO:0000313" key="3">
    <source>
        <dbReference type="Proteomes" id="UP000324222"/>
    </source>
</evidence>
<accession>A0A5B7KC52</accession>
<dbReference type="Proteomes" id="UP000324222">
    <property type="component" value="Unassembled WGS sequence"/>
</dbReference>
<evidence type="ECO:0000313" key="2">
    <source>
        <dbReference type="EMBL" id="MPD04700.1"/>
    </source>
</evidence>
<gene>
    <name evidence="2" type="ORF">E2C01_100403</name>
</gene>
<keyword evidence="3" id="KW-1185">Reference proteome</keyword>
<feature type="region of interest" description="Disordered" evidence="1">
    <location>
        <begin position="1"/>
        <end position="24"/>
    </location>
</feature>
<feature type="region of interest" description="Disordered" evidence="1">
    <location>
        <begin position="42"/>
        <end position="63"/>
    </location>
</feature>
<reference evidence="2 3" key="1">
    <citation type="submission" date="2019-05" db="EMBL/GenBank/DDBJ databases">
        <title>Another draft genome of Portunus trituberculatus and its Hox gene families provides insights of decapod evolution.</title>
        <authorList>
            <person name="Jeong J.-H."/>
            <person name="Song I."/>
            <person name="Kim S."/>
            <person name="Choi T."/>
            <person name="Kim D."/>
            <person name="Ryu S."/>
            <person name="Kim W."/>
        </authorList>
    </citation>
    <scope>NUCLEOTIDE SEQUENCE [LARGE SCALE GENOMIC DNA]</scope>
    <source>
        <tissue evidence="2">Muscle</tissue>
    </source>
</reference>